<dbReference type="EMBL" id="BNCQ01000026">
    <property type="protein sequence ID" value="GIM08073.1"/>
    <property type="molecule type" value="Genomic_DNA"/>
</dbReference>
<feature type="compositionally biased region" description="Pro residues" evidence="2">
    <location>
        <begin position="836"/>
        <end position="910"/>
    </location>
</feature>
<dbReference type="Proteomes" id="UP000747110">
    <property type="component" value="Unassembled WGS sequence"/>
</dbReference>
<protein>
    <recommendedName>
        <fullName evidence="8">Kringle domain-containing protein</fullName>
    </recommendedName>
</protein>
<evidence type="ECO:0000313" key="6">
    <source>
        <dbReference type="EMBL" id="GIM08073.1"/>
    </source>
</evidence>
<dbReference type="Gene3D" id="3.40.390.10">
    <property type="entry name" value="Collagenase (Catalytic Domain)"/>
    <property type="match status" value="1"/>
</dbReference>
<name>A0A8J4CKJ3_9CHLO</name>
<reference evidence="5" key="1">
    <citation type="journal article" date="2021" name="Proc. Natl. Acad. Sci. U.S.A.">
        <title>Three genomes in the algal genus Volvox reveal the fate of a haploid sex-determining region after a transition to homothallism.</title>
        <authorList>
            <person name="Yamamoto K."/>
            <person name="Hamaji T."/>
            <person name="Kawai-Toyooka H."/>
            <person name="Matsuzaki R."/>
            <person name="Takahashi F."/>
            <person name="Nishimura Y."/>
            <person name="Kawachi M."/>
            <person name="Noguchi H."/>
            <person name="Minakuchi Y."/>
            <person name="Umen J.G."/>
            <person name="Toyoda A."/>
            <person name="Nozaki H."/>
        </authorList>
    </citation>
    <scope>NUCLEOTIDE SEQUENCE</scope>
    <source>
        <strain evidence="6">NIES-3785</strain>
        <strain evidence="5">NIES-3786</strain>
    </source>
</reference>
<accession>A0A8J4CKJ3</accession>
<dbReference type="PANTHER" id="PTHR47466:SF1">
    <property type="entry name" value="METALLOPROTEASE MEP1 (AFU_ORTHOLOGUE AFUA_1G07730)-RELATED"/>
    <property type="match status" value="1"/>
</dbReference>
<keyword evidence="3" id="KW-0472">Membrane</keyword>
<proteinExistence type="inferred from homology"/>
<feature type="region of interest" description="Disordered" evidence="2">
    <location>
        <begin position="835"/>
        <end position="1022"/>
    </location>
</feature>
<evidence type="ECO:0000256" key="2">
    <source>
        <dbReference type="SAM" id="MobiDB-lite"/>
    </source>
</evidence>
<feature type="chain" id="PRO_5036271561" description="Kringle domain-containing protein" evidence="4">
    <location>
        <begin position="29"/>
        <end position="1238"/>
    </location>
</feature>
<feature type="compositionally biased region" description="Pro residues" evidence="2">
    <location>
        <begin position="733"/>
        <end position="759"/>
    </location>
</feature>
<dbReference type="PANTHER" id="PTHR47466">
    <property type="match status" value="1"/>
</dbReference>
<dbReference type="InterPro" id="IPR024079">
    <property type="entry name" value="MetalloPept_cat_dom_sf"/>
</dbReference>
<dbReference type="Proteomes" id="UP000722791">
    <property type="component" value="Unassembled WGS sequence"/>
</dbReference>
<feature type="region of interest" description="Disordered" evidence="2">
    <location>
        <begin position="733"/>
        <end position="761"/>
    </location>
</feature>
<feature type="compositionally biased region" description="Pro residues" evidence="2">
    <location>
        <begin position="916"/>
        <end position="1022"/>
    </location>
</feature>
<dbReference type="OrthoDB" id="536211at2759"/>
<dbReference type="EMBL" id="BNCP01000018">
    <property type="protein sequence ID" value="GIL80383.1"/>
    <property type="molecule type" value="Genomic_DNA"/>
</dbReference>
<sequence length="1238" mass="131728">MLTLADVLIRAVLLFAAVSSVNVAICRALEIRNQLGSFEPLSRSFSAIADPVSASSQDVQRLYEQSTSASAIAYLLFAAAQPLSQAYGSSNALLPYLAPIIIRPYISRPDRCASPLVEQLFRLSKKLYGSPTLQACHYDLYTSLRSTFSWVQDNIALRQQEVPGQPLSSAMWPDMTKFPALELTAVVAAALTDQAKLGQTALLVNASCGLAVTDFAALVPDVAAVLKDLHADLPLLQTVAENFYESHWAAEAVKSSGVPTSDGILIKRLSAADPQTLTVVSTTSHAGPAHDASLLVRDMRSSADVASQPHRLLTTSTTFYYTMPPSPFSASGPAAMPAVLVPLIFHIMLYTDSTGAIGPANYDKAPNYLERLVRVANYMAKPTNIQFFIKEVRNNATNYPDLLVPDRATWLNLPNCRVGTCLRDDDFLMRLITDFPRSINVFVTSDTTSTQIPVVGYAFAPGSDVDPNAGFVFISWDCVSTSGYNSLSQYNYGATVLLHECFHHLGLEHSFGTSSVDKTCLDDDYVIDTPVTLGAVSASSSTLSTARAYCMELFWGQYGGDWDATYTRWSSTLGIPVTDMNAWADSCPGNPGYDELGNYMTYNTGVCFAALGHFTAGQAQRAHYVTSELNPVLYAWGQYYAQNAAPPPPQASPPPESYTNICKATQSRCPCKRSWSYGGNNYSYCDRISNSSNTLWCEVLDSSSCADCIAVEDPQCVLKCTGTAQICKVPPAPGTSMPPPPPPRPPSPPPFPPPPPPRSVPSSCKTSITGCDCRSTWKYGSKFASYCGSPNGSSPLWCQVTSSCPQYDSAPYQYCDSSLTIDYCGGPAYISTTRIPPVPPPAPLSPSPSPPPPRPRPPFFPPSLPAFPPSPLPPSPSPLPPSPATPSLPPASPSLPSPQPATPGLPPSTPPLNLSPLPPGNPQPSSPQPFFPPARPQPPPDPLPSPSSPQPFFPPARPQPPPDPLPSPSSPQPFFPPARPQPPPDPLPSPPSPLPPSPKPSAPISRPPSPQPLPPSPPPSPQPPVLNLVGLLRGNLTVAANCSLLDAPLIRTAFLNDLTQELARVFGVSATDVRIRSLGCGSIVAAYSIYFYEGIPQATFISSPARASNLSSQVSSAFTSSWGPVTSSSSSGLAMDSGLPPGGMPSTLVPASPPPPKLLTAEDNSKLSVTVIIGATVGGGVAVILLTSAAAWYISRRRRSAVLAARRDRRVAPGHHPNPLHAHTPPGYSSIYNGLDFA</sequence>
<dbReference type="SUPFAM" id="SSF55486">
    <property type="entry name" value="Metalloproteases ('zincins'), catalytic domain"/>
    <property type="match status" value="1"/>
</dbReference>
<keyword evidence="3" id="KW-0812">Transmembrane</keyword>
<comment type="caution">
    <text evidence="5">The sequence shown here is derived from an EMBL/GenBank/DDBJ whole genome shotgun (WGS) entry which is preliminary data.</text>
</comment>
<evidence type="ECO:0000313" key="7">
    <source>
        <dbReference type="Proteomes" id="UP000747110"/>
    </source>
</evidence>
<comment type="similarity">
    <text evidence="1">Belongs to the peptidase M43B family.</text>
</comment>
<keyword evidence="7" id="KW-1185">Reference proteome</keyword>
<evidence type="ECO:0000313" key="5">
    <source>
        <dbReference type="EMBL" id="GIL80383.1"/>
    </source>
</evidence>
<dbReference type="GO" id="GO:0008237">
    <property type="term" value="F:metallopeptidase activity"/>
    <property type="evidence" value="ECO:0007669"/>
    <property type="project" value="InterPro"/>
</dbReference>
<feature type="transmembrane region" description="Helical" evidence="3">
    <location>
        <begin position="1167"/>
        <end position="1194"/>
    </location>
</feature>
<dbReference type="AlphaFoldDB" id="A0A8J4CKJ3"/>
<evidence type="ECO:0000256" key="3">
    <source>
        <dbReference type="SAM" id="Phobius"/>
    </source>
</evidence>
<keyword evidence="4" id="KW-0732">Signal</keyword>
<dbReference type="PRINTS" id="PR01217">
    <property type="entry name" value="PRICHEXTENSN"/>
</dbReference>
<evidence type="ECO:0000256" key="1">
    <source>
        <dbReference type="ARBA" id="ARBA00008721"/>
    </source>
</evidence>
<feature type="signal peptide" evidence="4">
    <location>
        <begin position="1"/>
        <end position="28"/>
    </location>
</feature>
<evidence type="ECO:0008006" key="8">
    <source>
        <dbReference type="Google" id="ProtNLM"/>
    </source>
</evidence>
<keyword evidence="3" id="KW-1133">Transmembrane helix</keyword>
<organism evidence="5 7">
    <name type="scientific">Volvox reticuliferus</name>
    <dbReference type="NCBI Taxonomy" id="1737510"/>
    <lineage>
        <taxon>Eukaryota</taxon>
        <taxon>Viridiplantae</taxon>
        <taxon>Chlorophyta</taxon>
        <taxon>core chlorophytes</taxon>
        <taxon>Chlorophyceae</taxon>
        <taxon>CS clade</taxon>
        <taxon>Chlamydomonadales</taxon>
        <taxon>Volvocaceae</taxon>
        <taxon>Volvox</taxon>
    </lineage>
</organism>
<gene>
    <name evidence="5" type="ORF">Vretifemale_9487</name>
    <name evidence="6" type="ORF">Vretimale_12086</name>
</gene>
<evidence type="ECO:0000256" key="4">
    <source>
        <dbReference type="SAM" id="SignalP"/>
    </source>
</evidence>